<name>A0ABW9KKT6_9BACT</name>
<evidence type="ECO:0000313" key="9">
    <source>
        <dbReference type="EMBL" id="MFN2975803.1"/>
    </source>
</evidence>
<dbReference type="Gene3D" id="3.40.50.300">
    <property type="entry name" value="P-loop containing nucleotide triphosphate hydrolases"/>
    <property type="match status" value="1"/>
</dbReference>
<proteinExistence type="predicted"/>
<dbReference type="PROSITE" id="PS00675">
    <property type="entry name" value="SIGMA54_INTERACT_1"/>
    <property type="match status" value="1"/>
</dbReference>
<dbReference type="PRINTS" id="PR01590">
    <property type="entry name" value="HTHFIS"/>
</dbReference>
<dbReference type="SMART" id="SM00382">
    <property type="entry name" value="AAA"/>
    <property type="match status" value="1"/>
</dbReference>
<evidence type="ECO:0000256" key="1">
    <source>
        <dbReference type="ARBA" id="ARBA00022741"/>
    </source>
</evidence>
<dbReference type="Pfam" id="PF00072">
    <property type="entry name" value="Response_reg"/>
    <property type="match status" value="1"/>
</dbReference>
<dbReference type="InterPro" id="IPR002078">
    <property type="entry name" value="Sigma_54_int"/>
</dbReference>
<evidence type="ECO:0000256" key="6">
    <source>
        <dbReference type="PROSITE-ProRule" id="PRU00169"/>
    </source>
</evidence>
<dbReference type="Proteomes" id="UP001634747">
    <property type="component" value="Unassembled WGS sequence"/>
</dbReference>
<dbReference type="InterPro" id="IPR009057">
    <property type="entry name" value="Homeodomain-like_sf"/>
</dbReference>
<dbReference type="InterPro" id="IPR011006">
    <property type="entry name" value="CheY-like_superfamily"/>
</dbReference>
<dbReference type="InterPro" id="IPR003593">
    <property type="entry name" value="AAA+_ATPase"/>
</dbReference>
<dbReference type="CDD" id="cd00009">
    <property type="entry name" value="AAA"/>
    <property type="match status" value="1"/>
</dbReference>
<protein>
    <submittedName>
        <fullName evidence="9">Sigma-54-dependent transcriptional regulator</fullName>
    </submittedName>
</protein>
<dbReference type="Pfam" id="PF02954">
    <property type="entry name" value="HTH_8"/>
    <property type="match status" value="1"/>
</dbReference>
<evidence type="ECO:0000259" key="7">
    <source>
        <dbReference type="PROSITE" id="PS50045"/>
    </source>
</evidence>
<dbReference type="SUPFAM" id="SSF52172">
    <property type="entry name" value="CheY-like"/>
    <property type="match status" value="1"/>
</dbReference>
<evidence type="ECO:0000259" key="8">
    <source>
        <dbReference type="PROSITE" id="PS50110"/>
    </source>
</evidence>
<dbReference type="PANTHER" id="PTHR32071">
    <property type="entry name" value="TRANSCRIPTIONAL REGULATORY PROTEIN"/>
    <property type="match status" value="1"/>
</dbReference>
<dbReference type="InterPro" id="IPR058031">
    <property type="entry name" value="AAA_lid_NorR"/>
</dbReference>
<reference evidence="9 10" key="1">
    <citation type="submission" date="2024-12" db="EMBL/GenBank/DDBJ databases">
        <authorList>
            <person name="Lee Y."/>
        </authorList>
    </citation>
    <scope>NUCLEOTIDE SEQUENCE [LARGE SCALE GENOMIC DNA]</scope>
    <source>
        <strain evidence="9 10">03SUJ4</strain>
    </source>
</reference>
<dbReference type="InterPro" id="IPR001789">
    <property type="entry name" value="Sig_transdc_resp-reg_receiver"/>
</dbReference>
<feature type="domain" description="Sigma-54 factor interaction" evidence="7">
    <location>
        <begin position="139"/>
        <end position="368"/>
    </location>
</feature>
<evidence type="ECO:0000256" key="2">
    <source>
        <dbReference type="ARBA" id="ARBA00022840"/>
    </source>
</evidence>
<dbReference type="Gene3D" id="1.10.8.60">
    <property type="match status" value="1"/>
</dbReference>
<dbReference type="SMART" id="SM00448">
    <property type="entry name" value="REC"/>
    <property type="match status" value="1"/>
</dbReference>
<dbReference type="InterPro" id="IPR025944">
    <property type="entry name" value="Sigma_54_int_dom_CS"/>
</dbReference>
<dbReference type="InterPro" id="IPR002197">
    <property type="entry name" value="HTH_Fis"/>
</dbReference>
<keyword evidence="10" id="KW-1185">Reference proteome</keyword>
<dbReference type="PROSITE" id="PS50110">
    <property type="entry name" value="RESPONSE_REGULATORY"/>
    <property type="match status" value="1"/>
</dbReference>
<keyword evidence="5" id="KW-0804">Transcription</keyword>
<feature type="domain" description="Response regulatory" evidence="8">
    <location>
        <begin position="1"/>
        <end position="114"/>
    </location>
</feature>
<organism evidence="9 10">
    <name type="scientific">Terriglobus aquaticus</name>
    <dbReference type="NCBI Taxonomy" id="940139"/>
    <lineage>
        <taxon>Bacteria</taxon>
        <taxon>Pseudomonadati</taxon>
        <taxon>Acidobacteriota</taxon>
        <taxon>Terriglobia</taxon>
        <taxon>Terriglobales</taxon>
        <taxon>Acidobacteriaceae</taxon>
        <taxon>Terriglobus</taxon>
    </lineage>
</organism>
<evidence type="ECO:0000256" key="5">
    <source>
        <dbReference type="ARBA" id="ARBA00023163"/>
    </source>
</evidence>
<dbReference type="RefSeq" id="WP_263412686.1">
    <property type="nucleotide sequence ID" value="NZ_BAABBH010000001.1"/>
</dbReference>
<gene>
    <name evidence="9" type="ORF">ACK2TP_08515</name>
</gene>
<dbReference type="PANTHER" id="PTHR32071:SF117">
    <property type="entry name" value="PTS-DEPENDENT DIHYDROXYACETONE KINASE OPERON REGULATORY PROTEIN-RELATED"/>
    <property type="match status" value="1"/>
</dbReference>
<dbReference type="InterPro" id="IPR025662">
    <property type="entry name" value="Sigma_54_int_dom_ATP-bd_1"/>
</dbReference>
<dbReference type="PROSITE" id="PS00688">
    <property type="entry name" value="SIGMA54_INTERACT_3"/>
    <property type="match status" value="1"/>
</dbReference>
<keyword evidence="2" id="KW-0067">ATP-binding</keyword>
<accession>A0ABW9KKT6</accession>
<evidence type="ECO:0000313" key="10">
    <source>
        <dbReference type="Proteomes" id="UP001634747"/>
    </source>
</evidence>
<feature type="modified residue" description="4-aspartylphosphate" evidence="6">
    <location>
        <position position="49"/>
    </location>
</feature>
<comment type="caution">
    <text evidence="9">The sequence shown here is derived from an EMBL/GenBank/DDBJ whole genome shotgun (WGS) entry which is preliminary data.</text>
</comment>
<dbReference type="Gene3D" id="1.10.10.60">
    <property type="entry name" value="Homeodomain-like"/>
    <property type="match status" value="1"/>
</dbReference>
<dbReference type="Gene3D" id="3.40.50.2300">
    <property type="match status" value="1"/>
</dbReference>
<dbReference type="Pfam" id="PF25601">
    <property type="entry name" value="AAA_lid_14"/>
    <property type="match status" value="1"/>
</dbReference>
<keyword evidence="3" id="KW-0805">Transcription regulation</keyword>
<dbReference type="PROSITE" id="PS50045">
    <property type="entry name" value="SIGMA54_INTERACT_4"/>
    <property type="match status" value="1"/>
</dbReference>
<dbReference type="SUPFAM" id="SSF52540">
    <property type="entry name" value="P-loop containing nucleoside triphosphate hydrolases"/>
    <property type="match status" value="1"/>
</dbReference>
<dbReference type="EMBL" id="JBJYXY010000001">
    <property type="protein sequence ID" value="MFN2975803.1"/>
    <property type="molecule type" value="Genomic_DNA"/>
</dbReference>
<evidence type="ECO:0000256" key="3">
    <source>
        <dbReference type="ARBA" id="ARBA00023015"/>
    </source>
</evidence>
<keyword evidence="1" id="KW-0547">Nucleotide-binding</keyword>
<sequence length="451" mass="49791">MLVIEDEPNMRRLIGLHLRQDGHTIHSVESLREAQQTLEQQDFDVILTDQKLPDGEGSRLLEMPGSAGSTGTVVLLTAFGTVELAVEAMRKGAFDFLTKPFAADNLRAVIARAAQHAQLRRENLLLRNTVEALEGDGEIYGTGTRIAALRELIRRVGRTDATVLITGETGTGKELVARAIHKLSARATKPLVTVNCAALPDTLLESELFGHEKGAFTGADRLRHGLFETAHQGTLFLDEVGEMSPNAQAKLLRALAEGKITRLGSSVSRDVDVRVLLATHRNLLREVEAGRFRQDLYYRLAVVPVEVPPLRERAEDIPVLAKHLLQQIASDLKMPVRTLHAKALKELQEYRYPGNVRELRNVLERACILSADPVIFSVNLPTASAATPNPAVPEEMDLRKALADWEKSAIVQMLGRTHGRKAEAARRLGLSKSDMTYKLAKYEISLPEEES</sequence>
<evidence type="ECO:0000256" key="4">
    <source>
        <dbReference type="ARBA" id="ARBA00023125"/>
    </source>
</evidence>
<dbReference type="SUPFAM" id="SSF46689">
    <property type="entry name" value="Homeodomain-like"/>
    <property type="match status" value="1"/>
</dbReference>
<dbReference type="Pfam" id="PF00158">
    <property type="entry name" value="Sigma54_activat"/>
    <property type="match status" value="1"/>
</dbReference>
<keyword evidence="4" id="KW-0238">DNA-binding</keyword>
<dbReference type="InterPro" id="IPR027417">
    <property type="entry name" value="P-loop_NTPase"/>
</dbReference>
<keyword evidence="6" id="KW-0597">Phosphoprotein</keyword>